<evidence type="ECO:0000313" key="2">
    <source>
        <dbReference type="Proteomes" id="UP000623461"/>
    </source>
</evidence>
<evidence type="ECO:0000313" key="1">
    <source>
        <dbReference type="EMBL" id="GGM98418.1"/>
    </source>
</evidence>
<name>A0ABQ2I2A5_9MICO</name>
<sequence>MIGAITPIAPVHGVPDVEPPAMAGAVEVAAGVSPPAQAASAIPDAIIPTRIFVAARMWPTLHVVRSGDGRHTTGMLPSVQQN</sequence>
<protein>
    <submittedName>
        <fullName evidence="1">Uncharacterized protein</fullName>
    </submittedName>
</protein>
<dbReference type="Proteomes" id="UP000623461">
    <property type="component" value="Unassembled WGS sequence"/>
</dbReference>
<dbReference type="EMBL" id="BMNZ01000005">
    <property type="protein sequence ID" value="GGM98418.1"/>
    <property type="molecule type" value="Genomic_DNA"/>
</dbReference>
<keyword evidence="2" id="KW-1185">Reference proteome</keyword>
<organism evidence="1 2">
    <name type="scientific">Terrabacter tumescens</name>
    <dbReference type="NCBI Taxonomy" id="60443"/>
    <lineage>
        <taxon>Bacteria</taxon>
        <taxon>Bacillati</taxon>
        <taxon>Actinomycetota</taxon>
        <taxon>Actinomycetes</taxon>
        <taxon>Micrococcales</taxon>
        <taxon>Intrasporangiaceae</taxon>
        <taxon>Terrabacter</taxon>
    </lineage>
</organism>
<comment type="caution">
    <text evidence="1">The sequence shown here is derived from an EMBL/GenBank/DDBJ whole genome shotgun (WGS) entry which is preliminary data.</text>
</comment>
<accession>A0ABQ2I2A5</accession>
<reference evidence="2" key="1">
    <citation type="journal article" date="2019" name="Int. J. Syst. Evol. Microbiol.">
        <title>The Global Catalogue of Microorganisms (GCM) 10K type strain sequencing project: providing services to taxonomists for standard genome sequencing and annotation.</title>
        <authorList>
            <consortium name="The Broad Institute Genomics Platform"/>
            <consortium name="The Broad Institute Genome Sequencing Center for Infectious Disease"/>
            <person name="Wu L."/>
            <person name="Ma J."/>
        </authorList>
    </citation>
    <scope>NUCLEOTIDE SEQUENCE [LARGE SCALE GENOMIC DNA]</scope>
    <source>
        <strain evidence="2">JCM 1365</strain>
    </source>
</reference>
<gene>
    <name evidence="1" type="ORF">GCM10009721_26700</name>
</gene>
<proteinExistence type="predicted"/>